<dbReference type="Proteomes" id="UP000188342">
    <property type="component" value="Unassembled WGS sequence"/>
</dbReference>
<dbReference type="AlphaFoldDB" id="A0A1R4K2Y3"/>
<keyword evidence="4" id="KW-1185">Reference proteome</keyword>
<evidence type="ECO:0000313" key="4">
    <source>
        <dbReference type="Proteomes" id="UP000188342"/>
    </source>
</evidence>
<protein>
    <recommendedName>
        <fullName evidence="5">Integral membrane protein</fullName>
    </recommendedName>
</protein>
<dbReference type="RefSeq" id="WP_094765202.1">
    <property type="nucleotide sequence ID" value="NZ_FUKQ01000043.1"/>
</dbReference>
<evidence type="ECO:0000256" key="2">
    <source>
        <dbReference type="SAM" id="Phobius"/>
    </source>
</evidence>
<organism evidence="3 4">
    <name type="scientific">Luteococcus japonicus LSP_Lj1</name>
    <dbReference type="NCBI Taxonomy" id="1255658"/>
    <lineage>
        <taxon>Bacteria</taxon>
        <taxon>Bacillati</taxon>
        <taxon>Actinomycetota</taxon>
        <taxon>Actinomycetes</taxon>
        <taxon>Propionibacteriales</taxon>
        <taxon>Propionibacteriaceae</taxon>
        <taxon>Luteococcus</taxon>
    </lineage>
</organism>
<name>A0A1R4K2Y3_9ACTN</name>
<feature type="region of interest" description="Disordered" evidence="1">
    <location>
        <begin position="158"/>
        <end position="179"/>
    </location>
</feature>
<gene>
    <name evidence="3" type="ORF">FM114_10970</name>
</gene>
<dbReference type="EMBL" id="FUKQ01000043">
    <property type="protein sequence ID" value="SJN38445.1"/>
    <property type="molecule type" value="Genomic_DNA"/>
</dbReference>
<evidence type="ECO:0000313" key="3">
    <source>
        <dbReference type="EMBL" id="SJN38445.1"/>
    </source>
</evidence>
<keyword evidence="2" id="KW-1133">Transmembrane helix</keyword>
<proteinExistence type="predicted"/>
<reference evidence="3 4" key="1">
    <citation type="submission" date="2017-02" db="EMBL/GenBank/DDBJ databases">
        <authorList>
            <person name="Peterson S.W."/>
        </authorList>
    </citation>
    <scope>NUCLEOTIDE SEQUENCE [LARGE SCALE GENOMIC DNA]</scope>
    <source>
        <strain evidence="3 4">LSP_Lj1</strain>
    </source>
</reference>
<keyword evidence="2" id="KW-0472">Membrane</keyword>
<dbReference type="Pfam" id="PF07332">
    <property type="entry name" value="Phage_holin_3_6"/>
    <property type="match status" value="1"/>
</dbReference>
<feature type="transmembrane region" description="Helical" evidence="2">
    <location>
        <begin position="53"/>
        <end position="74"/>
    </location>
</feature>
<keyword evidence="2" id="KW-0812">Transmembrane</keyword>
<evidence type="ECO:0000256" key="1">
    <source>
        <dbReference type="SAM" id="MobiDB-lite"/>
    </source>
</evidence>
<sequence>MAERTNPKTFVNNLVIDTKSLVQDNIALAKAELAPSAKAAGVGGGMFGAAGYLAANAASLLFLAGGLGLAKLFAGLLDWSAIPAIALGFVAMAIILLLLAGILALVGKGKMEQVQPPKETIKEAKLTVASVKQSLNRGLNEVDAEVRDRKGLAVAKRAAKDLDETSTYQASSSKGATRV</sequence>
<dbReference type="STRING" id="1255658.FM114_10970"/>
<feature type="compositionally biased region" description="Polar residues" evidence="1">
    <location>
        <begin position="165"/>
        <end position="179"/>
    </location>
</feature>
<accession>A0A1R4K2Y3</accession>
<dbReference type="InterPro" id="IPR009937">
    <property type="entry name" value="Phage_holin_3_6"/>
</dbReference>
<evidence type="ECO:0008006" key="5">
    <source>
        <dbReference type="Google" id="ProtNLM"/>
    </source>
</evidence>
<feature type="transmembrane region" description="Helical" evidence="2">
    <location>
        <begin position="80"/>
        <end position="106"/>
    </location>
</feature>